<dbReference type="NCBIfam" id="TIGR01528">
    <property type="entry name" value="NMN_trans_PnuC"/>
    <property type="match status" value="1"/>
</dbReference>
<dbReference type="GO" id="GO:0034257">
    <property type="term" value="F:nicotinamide riboside transmembrane transporter activity"/>
    <property type="evidence" value="ECO:0007669"/>
    <property type="project" value="InterPro"/>
</dbReference>
<comment type="subcellular location">
    <subcellularLocation>
        <location evidence="2">Cell membrane</location>
        <topology evidence="2">Multi-pass membrane protein</topology>
    </subcellularLocation>
</comment>
<reference evidence="12" key="1">
    <citation type="journal article" date="2007" name="Genome Biol.">
        <title>Comparison of Francisella tularensis genomes reveals evolutionary events associated with the emergence of human pathogenic strains.</title>
        <authorList>
            <person name="Rohmer L."/>
            <person name="Fong C."/>
            <person name="Abmayr S."/>
            <person name="Wasnick M."/>
            <person name="Larson Freeman T.J."/>
            <person name="Radey M."/>
            <person name="Guina T."/>
            <person name="Svensson K."/>
            <person name="Hayden H.S."/>
            <person name="Jacobs M."/>
            <person name="Gallagher L.A."/>
            <person name="Manoil C."/>
            <person name="Ernst R.K."/>
            <person name="Drees B."/>
            <person name="Buckley D."/>
            <person name="Haugen E."/>
            <person name="Bovee D."/>
            <person name="Zhou Y."/>
            <person name="Chang J."/>
            <person name="Levy R."/>
            <person name="Lim R."/>
            <person name="Gillett W."/>
            <person name="Guenthener D."/>
            <person name="Kang A."/>
            <person name="Shaffer S.A."/>
            <person name="Taylor G."/>
            <person name="Chen J."/>
            <person name="Gallis B."/>
            <person name="D'Argenio D.A."/>
            <person name="Forsman M."/>
            <person name="Olson M.V."/>
            <person name="Goodlett D.R."/>
            <person name="Kaul R."/>
            <person name="Miller S.I."/>
            <person name="Brittnacher M.J."/>
        </authorList>
    </citation>
    <scope>NUCLEOTIDE SEQUENCE [LARGE SCALE GENOMIC DNA]</scope>
    <source>
        <strain evidence="12">U112</strain>
    </source>
</reference>
<evidence type="ECO:0000313" key="11">
    <source>
        <dbReference type="EMBL" id="ABK90585.1"/>
    </source>
</evidence>
<keyword evidence="8 10" id="KW-1133">Transmembrane helix</keyword>
<evidence type="ECO:0000256" key="5">
    <source>
        <dbReference type="ARBA" id="ARBA00022448"/>
    </source>
</evidence>
<evidence type="ECO:0000256" key="2">
    <source>
        <dbReference type="ARBA" id="ARBA00004651"/>
    </source>
</evidence>
<feature type="transmembrane region" description="Helical" evidence="10">
    <location>
        <begin position="183"/>
        <end position="201"/>
    </location>
</feature>
<keyword evidence="12" id="KW-1185">Reference proteome</keyword>
<comment type="function">
    <text evidence="1">Required for nicotinamide riboside transport across the inner membrane.</text>
</comment>
<name>A0Q8M0_FRATN</name>
<evidence type="ECO:0000256" key="4">
    <source>
        <dbReference type="ARBA" id="ARBA00017522"/>
    </source>
</evidence>
<dbReference type="PANTHER" id="PTHR36122">
    <property type="entry name" value="NICOTINAMIDE RIBOSIDE TRANSPORTER PNUC"/>
    <property type="match status" value="1"/>
</dbReference>
<dbReference type="PANTHER" id="PTHR36122:SF2">
    <property type="entry name" value="NICOTINAMIDE RIBOSIDE TRANSPORTER PNUC"/>
    <property type="match status" value="1"/>
</dbReference>
<proteinExistence type="inferred from homology"/>
<dbReference type="GO" id="GO:0005886">
    <property type="term" value="C:plasma membrane"/>
    <property type="evidence" value="ECO:0007669"/>
    <property type="project" value="UniProtKB-SubCell"/>
</dbReference>
<dbReference type="Proteomes" id="UP000000762">
    <property type="component" value="Chromosome"/>
</dbReference>
<evidence type="ECO:0000256" key="10">
    <source>
        <dbReference type="SAM" id="Phobius"/>
    </source>
</evidence>
<evidence type="ECO:0000313" key="12">
    <source>
        <dbReference type="Proteomes" id="UP000000762"/>
    </source>
</evidence>
<comment type="similarity">
    <text evidence="3">Belongs to the nicotinamide ribonucleoside (NR) uptake permease (TC 4.B.1) family.</text>
</comment>
<keyword evidence="6" id="KW-1003">Cell membrane</keyword>
<keyword evidence="9 10" id="KW-0472">Membrane</keyword>
<dbReference type="EMBL" id="CP000439">
    <property type="protein sequence ID" value="ABK90585.1"/>
    <property type="molecule type" value="Genomic_DNA"/>
</dbReference>
<dbReference type="Pfam" id="PF04973">
    <property type="entry name" value="NMN_transporter"/>
    <property type="match status" value="1"/>
</dbReference>
<gene>
    <name evidence="11" type="ordered locus">FTN_1733</name>
</gene>
<evidence type="ECO:0000256" key="9">
    <source>
        <dbReference type="ARBA" id="ARBA00023136"/>
    </source>
</evidence>
<evidence type="ECO:0000256" key="1">
    <source>
        <dbReference type="ARBA" id="ARBA00002672"/>
    </source>
</evidence>
<evidence type="ECO:0000256" key="7">
    <source>
        <dbReference type="ARBA" id="ARBA00022692"/>
    </source>
</evidence>
<evidence type="ECO:0000256" key="8">
    <source>
        <dbReference type="ARBA" id="ARBA00022989"/>
    </source>
</evidence>
<organism evidence="11 12">
    <name type="scientific">Francisella tularensis subsp. novicida (strain ATCC 15482 / CCUG 33449 / U112)</name>
    <dbReference type="NCBI Taxonomy" id="401614"/>
    <lineage>
        <taxon>Bacteria</taxon>
        <taxon>Pseudomonadati</taxon>
        <taxon>Pseudomonadota</taxon>
        <taxon>Gammaproteobacteria</taxon>
        <taxon>Thiotrichales</taxon>
        <taxon>Francisellaceae</taxon>
        <taxon>Francisella</taxon>
    </lineage>
</organism>
<evidence type="ECO:0000256" key="6">
    <source>
        <dbReference type="ARBA" id="ARBA00022475"/>
    </source>
</evidence>
<dbReference type="InterPro" id="IPR006419">
    <property type="entry name" value="NMN_transpt_PnuC"/>
</dbReference>
<feature type="transmembrane region" description="Helical" evidence="10">
    <location>
        <begin position="21"/>
        <end position="47"/>
    </location>
</feature>
<accession>A0Q8M0</accession>
<protein>
    <recommendedName>
        <fullName evidence="4">Nicotinamide riboside transporter PnuC</fullName>
    </recommendedName>
</protein>
<keyword evidence="5" id="KW-0813">Transport</keyword>
<dbReference type="AlphaFoldDB" id="A0Q8M0"/>
<sequence>MVLIRQLQSYYNIYNTLISKINMLHIFDFCTMIVNLLCTFLLARLYVIGWPVGIVGLIMSAGLFSVSGLYADAILQMILLFSFGYGWYSWQPNFSHKKIVVHRLKITGWLKVLVSIGVFGLLVSQLLILYTDSTTPYMDGFTSVASLVCVFLASRKIIDNWVIWMVVDSTYTLLYIYKDLPFAAITTFIYLIVAIYGYIHWKKLMYT</sequence>
<evidence type="ECO:0000256" key="3">
    <source>
        <dbReference type="ARBA" id="ARBA00006669"/>
    </source>
</evidence>
<dbReference type="KEGG" id="ftn:FTN_1733"/>
<keyword evidence="7 10" id="KW-0812">Transmembrane</keyword>
<feature type="transmembrane region" description="Helical" evidence="10">
    <location>
        <begin position="109"/>
        <end position="130"/>
    </location>
</feature>